<feature type="compositionally biased region" description="Basic and acidic residues" evidence="1">
    <location>
        <begin position="437"/>
        <end position="452"/>
    </location>
</feature>
<feature type="compositionally biased region" description="Polar residues" evidence="1">
    <location>
        <begin position="418"/>
        <end position="428"/>
    </location>
</feature>
<feature type="region of interest" description="Disordered" evidence="1">
    <location>
        <begin position="598"/>
        <end position="626"/>
    </location>
</feature>
<feature type="region of interest" description="Disordered" evidence="1">
    <location>
        <begin position="688"/>
        <end position="708"/>
    </location>
</feature>
<evidence type="ECO:0000313" key="2">
    <source>
        <dbReference type="EMBL" id="KAK5988563.1"/>
    </source>
</evidence>
<accession>A0ABR0S8R7</accession>
<feature type="region of interest" description="Disordered" evidence="1">
    <location>
        <begin position="252"/>
        <end position="562"/>
    </location>
</feature>
<feature type="compositionally biased region" description="Polar residues" evidence="1">
    <location>
        <begin position="696"/>
        <end position="705"/>
    </location>
</feature>
<keyword evidence="3" id="KW-1185">Reference proteome</keyword>
<dbReference type="Proteomes" id="UP001338125">
    <property type="component" value="Unassembled WGS sequence"/>
</dbReference>
<feature type="region of interest" description="Disordered" evidence="1">
    <location>
        <begin position="146"/>
        <end position="169"/>
    </location>
</feature>
<proteinExistence type="predicted"/>
<evidence type="ECO:0000313" key="3">
    <source>
        <dbReference type="Proteomes" id="UP001338125"/>
    </source>
</evidence>
<feature type="region of interest" description="Disordered" evidence="1">
    <location>
        <begin position="78"/>
        <end position="109"/>
    </location>
</feature>
<feature type="compositionally biased region" description="Low complexity" evidence="1">
    <location>
        <begin position="601"/>
        <end position="610"/>
    </location>
</feature>
<organism evidence="2 3">
    <name type="scientific">Cladobotryum mycophilum</name>
    <dbReference type="NCBI Taxonomy" id="491253"/>
    <lineage>
        <taxon>Eukaryota</taxon>
        <taxon>Fungi</taxon>
        <taxon>Dikarya</taxon>
        <taxon>Ascomycota</taxon>
        <taxon>Pezizomycotina</taxon>
        <taxon>Sordariomycetes</taxon>
        <taxon>Hypocreomycetidae</taxon>
        <taxon>Hypocreales</taxon>
        <taxon>Hypocreaceae</taxon>
        <taxon>Cladobotryum</taxon>
    </lineage>
</organism>
<feature type="compositionally biased region" description="Polar residues" evidence="1">
    <location>
        <begin position="20"/>
        <end position="31"/>
    </location>
</feature>
<name>A0ABR0S8R7_9HYPO</name>
<protein>
    <submittedName>
        <fullName evidence="2">Uncharacterized protein</fullName>
    </submittedName>
</protein>
<feature type="region of interest" description="Disordered" evidence="1">
    <location>
        <begin position="1"/>
        <end position="36"/>
    </location>
</feature>
<gene>
    <name evidence="2" type="ORF">PT974_10047</name>
</gene>
<feature type="compositionally biased region" description="Polar residues" evidence="1">
    <location>
        <begin position="379"/>
        <end position="405"/>
    </location>
</feature>
<feature type="compositionally biased region" description="Polar residues" evidence="1">
    <location>
        <begin position="158"/>
        <end position="167"/>
    </location>
</feature>
<sequence>MASQTRTRLNKRKRPLKSRPQFQELDTTPTNRHLHSVDEFLMRHQRFTSDANQKAPSDMLDPELDDIDLLSLEVNIKSQITQDKAFPESDTGSLTRRSSPVHPGETPKSIWQFEDDESFSPFSSPKVNTETLPDTAPLPTAAQVAVQQSPQKDHQVDFSETASTIRRSSPFGFGDTLKELWDFRKSPSPLSVAAFSNIHANAENLADTTLIPSTGASPHHLPMAELYDATPHSMKPPRDIDDDKSGQVVEPIISEFNPAKGLRNKKRKRRGDELARENSPLTEPNKGATEIPFDTEAPQHSALPTSKKRADPIMLARSKAKSNKATHQREENSDELQGQAEDANVPPLQADKGKAKRPKQRAKTPIQFDESTNEIKKQTPVNKRNTVTRTPIITALQESVKSSSPPAVEPRKRRAAKSAQTRGNSKTAATPVATYADDEKNNTGKSNTRDGSKLPVIISSDEEDKSIDEDSPFKSPEKRRTSFMERAQGKMMAQLPSIDEAKPEMNQRQTRSKGAVGVGVEGAFNKYPMTPPVNKKENSAANKQDMAASAANDGTIDKGSGAVLLERDPNILTKKPRSPKMNITKSYLNGVIGSTRRRSTVRSLRSGSRRNSMAFSVSERGSPVPAEQAGHVEMLSTEDDQLGSMDGDLPKPVPRPLFARDRRAAPASESPIVLGMSSHRQNIANFDIGAPRHMPNSDNNTSTTWPGKADEFDELRAQILASFSAECAEASNKDQRGDGTEHQNSAGTGKLSSKQGRSGISKQLHDVVDLLTAQLASKEAAAHKVADAFRTSGMQCVERIQSRCLKEQNSLGGIYSRDGARFEQALQKAKGAVEKSHETREKSVSGLDDSLAQRRVMYERASSNLRALHGQLLSGQEVRIGNAEES</sequence>
<feature type="compositionally biased region" description="Acidic residues" evidence="1">
    <location>
        <begin position="460"/>
        <end position="470"/>
    </location>
</feature>
<evidence type="ECO:0000256" key="1">
    <source>
        <dbReference type="SAM" id="MobiDB-lite"/>
    </source>
</evidence>
<reference evidence="2 3" key="1">
    <citation type="submission" date="2024-01" db="EMBL/GenBank/DDBJ databases">
        <title>Complete genome of Cladobotryum mycophilum ATHUM6906.</title>
        <authorList>
            <person name="Christinaki A.C."/>
            <person name="Myridakis A.I."/>
            <person name="Kouvelis V.N."/>
        </authorList>
    </citation>
    <scope>NUCLEOTIDE SEQUENCE [LARGE SCALE GENOMIC DNA]</scope>
    <source>
        <strain evidence="2 3">ATHUM6906</strain>
    </source>
</reference>
<dbReference type="EMBL" id="JAVFKD010000015">
    <property type="protein sequence ID" value="KAK5988563.1"/>
    <property type="molecule type" value="Genomic_DNA"/>
</dbReference>
<feature type="region of interest" description="Disordered" evidence="1">
    <location>
        <begin position="727"/>
        <end position="759"/>
    </location>
</feature>
<comment type="caution">
    <text evidence="2">The sequence shown here is derived from an EMBL/GenBank/DDBJ whole genome shotgun (WGS) entry which is preliminary data.</text>
</comment>
<feature type="compositionally biased region" description="Polar residues" evidence="1">
    <location>
        <begin position="742"/>
        <end position="759"/>
    </location>
</feature>
<feature type="compositionally biased region" description="Basic and acidic residues" evidence="1">
    <location>
        <begin position="471"/>
        <end position="483"/>
    </location>
</feature>
<feature type="compositionally biased region" description="Basic and acidic residues" evidence="1">
    <location>
        <begin position="731"/>
        <end position="741"/>
    </location>
</feature>
<feature type="compositionally biased region" description="Basic residues" evidence="1">
    <location>
        <begin position="8"/>
        <end position="17"/>
    </location>
</feature>